<dbReference type="Proteomes" id="UP000009284">
    <property type="component" value="Chromosome"/>
</dbReference>
<reference key="1">
    <citation type="submission" date="2011-09" db="EMBL/GenBank/DDBJ databases">
        <title>Genomic characterization of the Taylorella genus.</title>
        <authorList>
            <person name="Hebert L."/>
            <person name="Moumen B."/>
            <person name="Pons N."/>
            <person name="Duquesne F."/>
            <person name="Breuil M.-F."/>
            <person name="Goux D."/>
            <person name="Batto J.-M."/>
            <person name="Renault P."/>
            <person name="Laugier C."/>
            <person name="Petry S."/>
        </authorList>
    </citation>
    <scope>NUCLEOTIDE SEQUENCE</scope>
    <source>
        <strain>MCE3</strain>
    </source>
</reference>
<dbReference type="KEGG" id="tas:TASI_1512"/>
<dbReference type="RefSeq" id="WP_014112142.1">
    <property type="nucleotide sequence ID" value="NC_016043.1"/>
</dbReference>
<evidence type="ECO:0000313" key="3">
    <source>
        <dbReference type="Proteomes" id="UP000009284"/>
    </source>
</evidence>
<feature type="domain" description="DUF1828" evidence="1">
    <location>
        <begin position="30"/>
        <end position="118"/>
    </location>
</feature>
<dbReference type="EMBL" id="CP003059">
    <property type="protein sequence ID" value="AEP37250.1"/>
    <property type="molecule type" value="Genomic_DNA"/>
</dbReference>
<sequence length="157" mass="18541">MNTTNDLITQNDYPSPSIFTEDGYTYVALPFLHWDYDAIYLIVSQLENGDYLISDQYEIFDHFSGSGVNNIYSTELFPEFSELFNYYGINNKNGELTLRSTKQNLVKNFYRFVEVIKQIVKWESDIFKDHIYRPFDTVLSTPDYLKDEKKLTHNINP</sequence>
<accession>G4QBQ5</accession>
<evidence type="ECO:0000313" key="2">
    <source>
        <dbReference type="EMBL" id="AEP37250.1"/>
    </source>
</evidence>
<dbReference type="InterPro" id="IPR014960">
    <property type="entry name" value="DUF1828"/>
</dbReference>
<dbReference type="HOGENOM" id="CLU_1676994_0_0_4"/>
<name>G4QBQ5_TAYAM</name>
<evidence type="ECO:0000259" key="1">
    <source>
        <dbReference type="Pfam" id="PF08861"/>
    </source>
</evidence>
<organism evidence="2 3">
    <name type="scientific">Taylorella asinigenitalis (strain MCE3)</name>
    <dbReference type="NCBI Taxonomy" id="1008459"/>
    <lineage>
        <taxon>Bacteria</taxon>
        <taxon>Pseudomonadati</taxon>
        <taxon>Pseudomonadota</taxon>
        <taxon>Betaproteobacteria</taxon>
        <taxon>Burkholderiales</taxon>
        <taxon>Alcaligenaceae</taxon>
        <taxon>Taylorella</taxon>
    </lineage>
</organism>
<keyword evidence="3" id="KW-1185">Reference proteome</keyword>
<reference evidence="2 3" key="2">
    <citation type="journal article" date="2012" name="PLoS ONE">
        <title>Genomic characterization of the taylorella genus.</title>
        <authorList>
            <person name="Hebert L."/>
            <person name="Moumen B."/>
            <person name="Pons N."/>
            <person name="Duquesne F."/>
            <person name="Breuil M.F."/>
            <person name="Goux D."/>
            <person name="Batto J.M."/>
            <person name="Laugier C."/>
            <person name="Renault P."/>
            <person name="Petry S."/>
        </authorList>
    </citation>
    <scope>NUCLEOTIDE SEQUENCE [LARGE SCALE GENOMIC DNA]</scope>
    <source>
        <strain evidence="2 3">MCE3</strain>
    </source>
</reference>
<gene>
    <name evidence="2" type="ordered locus">TASI_1512</name>
</gene>
<proteinExistence type="predicted"/>
<protein>
    <recommendedName>
        <fullName evidence="1">DUF1828 domain-containing protein</fullName>
    </recommendedName>
</protein>
<dbReference type="AlphaFoldDB" id="G4QBQ5"/>
<dbReference type="Pfam" id="PF08861">
    <property type="entry name" value="DUF1828"/>
    <property type="match status" value="1"/>
</dbReference>